<comment type="subunit">
    <text evidence="1">Forms a complex composed of PxpA, PxpB and PxpC.</text>
</comment>
<dbReference type="CDD" id="cd10787">
    <property type="entry name" value="LamB_YcsF_like"/>
    <property type="match status" value="1"/>
</dbReference>
<dbReference type="EC" id="3.5.2.9" evidence="1"/>
<dbReference type="NCBIfam" id="NF003816">
    <property type="entry name" value="PRK05406.1-5"/>
    <property type="match status" value="1"/>
</dbReference>
<keyword evidence="3" id="KW-1185">Reference proteome</keyword>
<dbReference type="HOGENOM" id="CLU_069535_0_0_11"/>
<dbReference type="KEGG" id="cwo:Cwoe_1572"/>
<comment type="catalytic activity">
    <reaction evidence="1">
        <text>5-oxo-L-proline + ATP + 2 H2O = L-glutamate + ADP + phosphate + H(+)</text>
        <dbReference type="Rhea" id="RHEA:10348"/>
        <dbReference type="ChEBI" id="CHEBI:15377"/>
        <dbReference type="ChEBI" id="CHEBI:15378"/>
        <dbReference type="ChEBI" id="CHEBI:29985"/>
        <dbReference type="ChEBI" id="CHEBI:30616"/>
        <dbReference type="ChEBI" id="CHEBI:43474"/>
        <dbReference type="ChEBI" id="CHEBI:58402"/>
        <dbReference type="ChEBI" id="CHEBI:456216"/>
        <dbReference type="EC" id="3.5.2.9"/>
    </reaction>
</comment>
<proteinExistence type="inferred from homology"/>
<dbReference type="HAMAP" id="MF_00691">
    <property type="entry name" value="PxpA"/>
    <property type="match status" value="1"/>
</dbReference>
<dbReference type="Gene3D" id="3.20.20.370">
    <property type="entry name" value="Glycoside hydrolase/deacetylase"/>
    <property type="match status" value="1"/>
</dbReference>
<keyword evidence="1" id="KW-0378">Hydrolase</keyword>
<keyword evidence="1" id="KW-0067">ATP-binding</keyword>
<dbReference type="InterPro" id="IPR005501">
    <property type="entry name" value="LamB/YcsF/PxpA-like"/>
</dbReference>
<dbReference type="PANTHER" id="PTHR30292">
    <property type="entry name" value="UNCHARACTERIZED PROTEIN YBGL-RELATED"/>
    <property type="match status" value="1"/>
</dbReference>
<dbReference type="AlphaFoldDB" id="D3F024"/>
<dbReference type="NCBIfam" id="NF003814">
    <property type="entry name" value="PRK05406.1-3"/>
    <property type="match status" value="1"/>
</dbReference>
<dbReference type="GO" id="GO:0005975">
    <property type="term" value="P:carbohydrate metabolic process"/>
    <property type="evidence" value="ECO:0007669"/>
    <property type="project" value="InterPro"/>
</dbReference>
<dbReference type="SUPFAM" id="SSF88713">
    <property type="entry name" value="Glycoside hydrolase/deacetylase"/>
    <property type="match status" value="1"/>
</dbReference>
<dbReference type="EMBL" id="CP001854">
    <property type="protein sequence ID" value="ADB50000.1"/>
    <property type="molecule type" value="Genomic_DNA"/>
</dbReference>
<evidence type="ECO:0000313" key="3">
    <source>
        <dbReference type="Proteomes" id="UP000008229"/>
    </source>
</evidence>
<evidence type="ECO:0000256" key="1">
    <source>
        <dbReference type="HAMAP-Rule" id="MF_00691"/>
    </source>
</evidence>
<dbReference type="GO" id="GO:0005524">
    <property type="term" value="F:ATP binding"/>
    <property type="evidence" value="ECO:0007669"/>
    <property type="project" value="UniProtKB-UniRule"/>
</dbReference>
<protein>
    <recommendedName>
        <fullName evidence="1">5-oxoprolinase subunit A</fullName>
        <shortName evidence="1">5-OPase subunit A</shortName>
        <ecNumber evidence="1">3.5.2.9</ecNumber>
    </recommendedName>
    <alternativeName>
        <fullName evidence="1">5-oxoprolinase (ATP-hydrolyzing) subunit A</fullName>
    </alternativeName>
</protein>
<keyword evidence="1" id="KW-0547">Nucleotide-binding</keyword>
<organism evidence="2 3">
    <name type="scientific">Conexibacter woesei (strain DSM 14684 / CCUG 47730 / CIP 108061 / JCM 11494 / NBRC 100937 / ID131577)</name>
    <dbReference type="NCBI Taxonomy" id="469383"/>
    <lineage>
        <taxon>Bacteria</taxon>
        <taxon>Bacillati</taxon>
        <taxon>Actinomycetota</taxon>
        <taxon>Thermoleophilia</taxon>
        <taxon>Solirubrobacterales</taxon>
        <taxon>Conexibacteraceae</taxon>
        <taxon>Conexibacter</taxon>
    </lineage>
</organism>
<dbReference type="RefSeq" id="WP_012933051.1">
    <property type="nucleotide sequence ID" value="NC_013739.1"/>
</dbReference>
<accession>D3F024</accession>
<dbReference type="GO" id="GO:0017168">
    <property type="term" value="F:5-oxoprolinase (ATP-hydrolyzing) activity"/>
    <property type="evidence" value="ECO:0007669"/>
    <property type="project" value="UniProtKB-UniRule"/>
</dbReference>
<gene>
    <name evidence="1" type="primary">pxpA</name>
    <name evidence="2" type="ordered locus">Cwoe_1572</name>
</gene>
<evidence type="ECO:0000313" key="2">
    <source>
        <dbReference type="EMBL" id="ADB50000.1"/>
    </source>
</evidence>
<dbReference type="PANTHER" id="PTHR30292:SF0">
    <property type="entry name" value="5-OXOPROLINASE SUBUNIT A"/>
    <property type="match status" value="1"/>
</dbReference>
<dbReference type="Pfam" id="PF03746">
    <property type="entry name" value="LamB_YcsF"/>
    <property type="match status" value="1"/>
</dbReference>
<dbReference type="InterPro" id="IPR011330">
    <property type="entry name" value="Glyco_hydro/deAcase_b/a-brl"/>
</dbReference>
<reference evidence="2 3" key="1">
    <citation type="journal article" date="2010" name="Stand. Genomic Sci.">
        <title>Complete genome sequence of Conexibacter woesei type strain (ID131577).</title>
        <authorList>
            <person name="Pukall R."/>
            <person name="Lapidus A."/>
            <person name="Glavina Del Rio T."/>
            <person name="Copeland A."/>
            <person name="Tice H."/>
            <person name="Cheng J.-F."/>
            <person name="Lucas S."/>
            <person name="Chen F."/>
            <person name="Nolan M."/>
            <person name="Bruce D."/>
            <person name="Goodwin L."/>
            <person name="Pitluck S."/>
            <person name="Mavromatis K."/>
            <person name="Ivanova N."/>
            <person name="Ovchinnikova G."/>
            <person name="Pati A."/>
            <person name="Chen A."/>
            <person name="Palaniappan K."/>
            <person name="Land M."/>
            <person name="Hauser L."/>
            <person name="Chang Y.-J."/>
            <person name="Jeffries C.D."/>
            <person name="Chain P."/>
            <person name="Meincke L."/>
            <person name="Sims D."/>
            <person name="Brettin T."/>
            <person name="Detter J.C."/>
            <person name="Rohde M."/>
            <person name="Goeker M."/>
            <person name="Bristow J."/>
            <person name="Eisen J.A."/>
            <person name="Markowitz V."/>
            <person name="Kyrpides N.C."/>
            <person name="Klenk H.-P."/>
            <person name="Hugenholtz P."/>
        </authorList>
    </citation>
    <scope>NUCLEOTIDE SEQUENCE [LARGE SCALE GENOMIC DNA]</scope>
    <source>
        <strain evidence="3">DSM 14684 / CIP 108061 / JCM 11494 / NBRC 100937 / ID131577</strain>
    </source>
</reference>
<comment type="similarity">
    <text evidence="1">Belongs to the LamB/PxpA family.</text>
</comment>
<dbReference type="eggNOG" id="COG1540">
    <property type="taxonomic scope" value="Bacteria"/>
</dbReference>
<sequence>MSGGAAGGGSGDAAGGRPATLDVNVDMGESFGRWRLGDDAAIMPFVSSASIACGFHAGDPRNMRETAGHAVAHGVTIGAHVGLPDLIGFGRRKMAVSAEEVRDDTLYQLGALQAVARAAGGRVAYVKPHGALYVLCAADPALAGGVAEAIAAVDPTLPLLLLADADRDVSAAVSAHGVRLVREAFADLEYEPGGALVIERVKQAWDPARVAERAVRVAREGTIDARDGSSLQVDAATVCIHGDGPNAVEIARAVRARLDAEGIAVAPFAG</sequence>
<comment type="function">
    <text evidence="1">Catalyzes the cleavage of 5-oxoproline to form L-glutamate coupled to the hydrolysis of ATP to ADP and inorganic phosphate.</text>
</comment>
<dbReference type="STRING" id="469383.Cwoe_1572"/>
<dbReference type="Proteomes" id="UP000008229">
    <property type="component" value="Chromosome"/>
</dbReference>
<reference evidence="3" key="2">
    <citation type="submission" date="2010-01" db="EMBL/GenBank/DDBJ databases">
        <title>The complete genome of Conexibacter woesei DSM 14684.</title>
        <authorList>
            <consortium name="US DOE Joint Genome Institute (JGI-PGF)"/>
            <person name="Lucas S."/>
            <person name="Copeland A."/>
            <person name="Lapidus A."/>
            <person name="Glavina del Rio T."/>
            <person name="Dalin E."/>
            <person name="Tice H."/>
            <person name="Bruce D."/>
            <person name="Goodwin L."/>
            <person name="Pitluck S."/>
            <person name="Kyrpides N."/>
            <person name="Mavromatis K."/>
            <person name="Ivanova N."/>
            <person name="Mikhailova N."/>
            <person name="Chertkov O."/>
            <person name="Brettin T."/>
            <person name="Detter J.C."/>
            <person name="Han C."/>
            <person name="Larimer F."/>
            <person name="Land M."/>
            <person name="Hauser L."/>
            <person name="Markowitz V."/>
            <person name="Cheng J.-F."/>
            <person name="Hugenholtz P."/>
            <person name="Woyke T."/>
            <person name="Wu D."/>
            <person name="Pukall R."/>
            <person name="Steenblock K."/>
            <person name="Schneider S."/>
            <person name="Klenk H.-P."/>
            <person name="Eisen J.A."/>
        </authorList>
    </citation>
    <scope>NUCLEOTIDE SEQUENCE [LARGE SCALE GENOMIC DNA]</scope>
    <source>
        <strain evidence="3">DSM 14684 / CIP 108061 / JCM 11494 / NBRC 100937 / ID131577</strain>
    </source>
</reference>
<name>D3F024_CONWI</name>